<dbReference type="Pfam" id="PF07502">
    <property type="entry name" value="MANEC"/>
    <property type="match status" value="1"/>
</dbReference>
<evidence type="ECO:0000256" key="4">
    <source>
        <dbReference type="SAM" id="SignalP"/>
    </source>
</evidence>
<name>A0A8X6MFU5_9ARAC</name>
<dbReference type="OrthoDB" id="10037294at2759"/>
<reference evidence="6" key="1">
    <citation type="submission" date="2020-08" db="EMBL/GenBank/DDBJ databases">
        <title>Multicomponent nature underlies the extraordinary mechanical properties of spider dragline silk.</title>
        <authorList>
            <person name="Kono N."/>
            <person name="Nakamura H."/>
            <person name="Mori M."/>
            <person name="Yoshida Y."/>
            <person name="Ohtoshi R."/>
            <person name="Malay A.D."/>
            <person name="Moran D.A.P."/>
            <person name="Tomita M."/>
            <person name="Numata K."/>
            <person name="Arakawa K."/>
        </authorList>
    </citation>
    <scope>NUCLEOTIDE SEQUENCE</scope>
</reference>
<comment type="subcellular location">
    <subcellularLocation>
        <location evidence="1">Membrane</location>
    </subcellularLocation>
</comment>
<evidence type="ECO:0000256" key="1">
    <source>
        <dbReference type="ARBA" id="ARBA00004370"/>
    </source>
</evidence>
<dbReference type="PANTHER" id="PTHR46876:SF1">
    <property type="entry name" value="LOW-DENSITY LIPOPROTEIN RECEPTOR-RELATED PROTEIN 11"/>
    <property type="match status" value="1"/>
</dbReference>
<keyword evidence="7" id="KW-1185">Reference proteome</keyword>
<evidence type="ECO:0000313" key="7">
    <source>
        <dbReference type="Proteomes" id="UP000886998"/>
    </source>
</evidence>
<dbReference type="Proteomes" id="UP000886998">
    <property type="component" value="Unassembled WGS sequence"/>
</dbReference>
<dbReference type="AlphaFoldDB" id="A0A8X6MFU5"/>
<gene>
    <name evidence="6" type="ORF">TNIN_158121</name>
</gene>
<feature type="signal peptide" evidence="4">
    <location>
        <begin position="1"/>
        <end position="24"/>
    </location>
</feature>
<accession>A0A8X6MFU5</accession>
<dbReference type="InterPro" id="IPR013980">
    <property type="entry name" value="MANSC_dom"/>
</dbReference>
<evidence type="ECO:0000259" key="5">
    <source>
        <dbReference type="Pfam" id="PF07502"/>
    </source>
</evidence>
<keyword evidence="2" id="KW-0472">Membrane</keyword>
<feature type="chain" id="PRO_5036503484" description="MANSC domain-containing protein" evidence="4">
    <location>
        <begin position="25"/>
        <end position="130"/>
    </location>
</feature>
<comment type="caution">
    <text evidence="6">The sequence shown here is derived from an EMBL/GenBank/DDBJ whole genome shotgun (WGS) entry which is preliminary data.</text>
</comment>
<keyword evidence="4" id="KW-0732">Signal</keyword>
<dbReference type="PROSITE" id="PS51257">
    <property type="entry name" value="PROKAR_LIPOPROTEIN"/>
    <property type="match status" value="1"/>
</dbReference>
<organism evidence="6 7">
    <name type="scientific">Trichonephila inaurata madagascariensis</name>
    <dbReference type="NCBI Taxonomy" id="2747483"/>
    <lineage>
        <taxon>Eukaryota</taxon>
        <taxon>Metazoa</taxon>
        <taxon>Ecdysozoa</taxon>
        <taxon>Arthropoda</taxon>
        <taxon>Chelicerata</taxon>
        <taxon>Arachnida</taxon>
        <taxon>Araneae</taxon>
        <taxon>Araneomorphae</taxon>
        <taxon>Entelegynae</taxon>
        <taxon>Araneoidea</taxon>
        <taxon>Nephilidae</taxon>
        <taxon>Trichonephila</taxon>
        <taxon>Trichonephila inaurata</taxon>
    </lineage>
</organism>
<sequence>MSQRSVTVFCYFIFVLIIVSCSHAFENDFVEPRETYKPELNSVKSSFDGNLTHSLGNFTRYNRQLDTSVESRFHITKNTIIRTGESRILGAKYLNETFLPDNHDCLTWCLETPNCNAVVYEEKVSTCSLL</sequence>
<evidence type="ECO:0000313" key="6">
    <source>
        <dbReference type="EMBL" id="GFS49428.1"/>
    </source>
</evidence>
<dbReference type="GO" id="GO:0016020">
    <property type="term" value="C:membrane"/>
    <property type="evidence" value="ECO:0007669"/>
    <property type="project" value="UniProtKB-SubCell"/>
</dbReference>
<protein>
    <recommendedName>
        <fullName evidence="5">MANSC domain-containing protein</fullName>
    </recommendedName>
</protein>
<proteinExistence type="predicted"/>
<keyword evidence="3" id="KW-0325">Glycoprotein</keyword>
<dbReference type="PANTHER" id="PTHR46876">
    <property type="entry name" value="LOW-DENSITY LIPOPROTEIN RECEPTOR-RELATED PROTEIN 11"/>
    <property type="match status" value="1"/>
</dbReference>
<feature type="domain" description="MANSC" evidence="5">
    <location>
        <begin position="70"/>
        <end position="124"/>
    </location>
</feature>
<evidence type="ECO:0000256" key="3">
    <source>
        <dbReference type="ARBA" id="ARBA00023180"/>
    </source>
</evidence>
<evidence type="ECO:0000256" key="2">
    <source>
        <dbReference type="ARBA" id="ARBA00023136"/>
    </source>
</evidence>
<dbReference type="EMBL" id="BMAV01026325">
    <property type="protein sequence ID" value="GFS49428.1"/>
    <property type="molecule type" value="Genomic_DNA"/>
</dbReference>